<evidence type="ECO:0008006" key="4">
    <source>
        <dbReference type="Google" id="ProtNLM"/>
    </source>
</evidence>
<comment type="caution">
    <text evidence="2">The sequence shown here is derived from an EMBL/GenBank/DDBJ whole genome shotgun (WGS) entry which is preliminary data.</text>
</comment>
<proteinExistence type="predicted"/>
<evidence type="ECO:0000256" key="1">
    <source>
        <dbReference type="SAM" id="MobiDB-lite"/>
    </source>
</evidence>
<feature type="region of interest" description="Disordered" evidence="1">
    <location>
        <begin position="1"/>
        <end position="81"/>
    </location>
</feature>
<keyword evidence="3" id="KW-1185">Reference proteome</keyword>
<sequence length="247" mass="26407">MTGRPRGPRGGDDGGTPPNDGGSSPSAGHRRGVPADSIRAAQATTGQVAQLGRPEQGASSGGPSGTNSGSFAPDPTSPDPMAAIMAKYHQLGDEPPTFNLAANDARYGNSNAHTVQRHGPDIPLQRDLTVDRTVEGRIYGDGDWGGKTENWSYKWDNHTVMNREINEHVRANWDTIRSNLAMDGWYKATFDAGHRVGEGYYNNGAYGVGPRQAQYAATSYVRLVIRVVPGSDPVEPFILTAFPSGLM</sequence>
<feature type="compositionally biased region" description="Low complexity" evidence="1">
    <location>
        <begin position="15"/>
        <end position="26"/>
    </location>
</feature>
<protein>
    <recommendedName>
        <fullName evidence="4">Bacterial CdiA-CT RNAse A domain-containing protein</fullName>
    </recommendedName>
</protein>
<name>A0ABQ3ZLS4_9ACTN</name>
<dbReference type="EMBL" id="BOMN01000030">
    <property type="protein sequence ID" value="GIE19517.1"/>
    <property type="molecule type" value="Genomic_DNA"/>
</dbReference>
<reference evidence="2 3" key="1">
    <citation type="submission" date="2021-01" db="EMBL/GenBank/DDBJ databases">
        <title>Whole genome shotgun sequence of Actinoplanes humidus NBRC 14915.</title>
        <authorList>
            <person name="Komaki H."/>
            <person name="Tamura T."/>
        </authorList>
    </citation>
    <scope>NUCLEOTIDE SEQUENCE [LARGE SCALE GENOMIC DNA]</scope>
    <source>
        <strain evidence="2 3">NBRC 14915</strain>
    </source>
</reference>
<dbReference type="Proteomes" id="UP000603200">
    <property type="component" value="Unassembled WGS sequence"/>
</dbReference>
<evidence type="ECO:0000313" key="2">
    <source>
        <dbReference type="EMBL" id="GIE19517.1"/>
    </source>
</evidence>
<organism evidence="2 3">
    <name type="scientific">Winogradskya humida</name>
    <dbReference type="NCBI Taxonomy" id="113566"/>
    <lineage>
        <taxon>Bacteria</taxon>
        <taxon>Bacillati</taxon>
        <taxon>Actinomycetota</taxon>
        <taxon>Actinomycetes</taxon>
        <taxon>Micromonosporales</taxon>
        <taxon>Micromonosporaceae</taxon>
        <taxon>Winogradskya</taxon>
    </lineage>
</organism>
<accession>A0ABQ3ZLS4</accession>
<evidence type="ECO:0000313" key="3">
    <source>
        <dbReference type="Proteomes" id="UP000603200"/>
    </source>
</evidence>
<gene>
    <name evidence="2" type="ORF">Ahu01nite_026190</name>
</gene>